<evidence type="ECO:0000313" key="3">
    <source>
        <dbReference type="Proteomes" id="UP000812966"/>
    </source>
</evidence>
<comment type="caution">
    <text evidence="2">The sequence shown here is derived from an EMBL/GenBank/DDBJ whole genome shotgun (WGS) entry which is preliminary data.</text>
</comment>
<feature type="compositionally biased region" description="Low complexity" evidence="1">
    <location>
        <begin position="1"/>
        <end position="11"/>
    </location>
</feature>
<proteinExistence type="predicted"/>
<sequence length="340" mass="37437">MADASAHSAAEAVDDGFDHEDDFDFDTPVAPAARSDEFGDFDDFGEFDEGASADAAVFDTGGDQSGFVNEPQEMEDQKSLHLDPNDMPSKTELRGQIDSLLSPIFPLLSPNPPFDRRTVLTDEPVRQVEGLGQILFQEESRDLYAQLITPPILKPLDWKRSRVRREQLISLGIPVNLDEVDSHRLSALPPLRIGTNAEAGPGPGTSSTRDRNGRVGKVKTEKHIGPRPEFNRERCGKLLSYREDQLGLVPPKYLSRMQEDLVQACSEAASVLAWLKQINETRGEENRRRNETIAGLIASAQKYKASEMNSSGGLFRKGSVKRSGSGSQTPKRMSSPAMGR</sequence>
<dbReference type="InterPro" id="IPR031355">
    <property type="entry name" value="YBL010C/LAA2-like"/>
</dbReference>
<dbReference type="Pfam" id="PF17104">
    <property type="entry name" value="YBL010C_LAA2"/>
    <property type="match status" value="1"/>
</dbReference>
<dbReference type="PANTHER" id="PTHR38698">
    <property type="entry name" value="EXPRESSED PROTEIN"/>
    <property type="match status" value="1"/>
</dbReference>
<feature type="region of interest" description="Disordered" evidence="1">
    <location>
        <begin position="1"/>
        <end position="81"/>
    </location>
</feature>
<dbReference type="PANTHER" id="PTHR38698:SF1">
    <property type="entry name" value="FUNGAL PROTEIN"/>
    <property type="match status" value="1"/>
</dbReference>
<feature type="compositionally biased region" description="Acidic residues" evidence="1">
    <location>
        <begin position="38"/>
        <end position="51"/>
    </location>
</feature>
<feature type="compositionally biased region" description="Acidic residues" evidence="1">
    <location>
        <begin position="12"/>
        <end position="25"/>
    </location>
</feature>
<organism evidence="2 3">
    <name type="scientific">Filobasidium floriforme</name>
    <dbReference type="NCBI Taxonomy" id="5210"/>
    <lineage>
        <taxon>Eukaryota</taxon>
        <taxon>Fungi</taxon>
        <taxon>Dikarya</taxon>
        <taxon>Basidiomycota</taxon>
        <taxon>Agaricomycotina</taxon>
        <taxon>Tremellomycetes</taxon>
        <taxon>Filobasidiales</taxon>
        <taxon>Filobasidiaceae</taxon>
        <taxon>Filobasidium</taxon>
    </lineage>
</organism>
<protein>
    <submittedName>
        <fullName evidence="2">Uncharacterized protein</fullName>
    </submittedName>
</protein>
<accession>A0A8K0NSU5</accession>
<dbReference type="EMBL" id="JABELV010000017">
    <property type="protein sequence ID" value="KAG7566998.1"/>
    <property type="molecule type" value="Genomic_DNA"/>
</dbReference>
<name>A0A8K0NSU5_9TREE</name>
<dbReference type="AlphaFoldDB" id="A0A8K0NSU5"/>
<gene>
    <name evidence="2" type="ORF">FFLO_01257</name>
</gene>
<feature type="region of interest" description="Disordered" evidence="1">
    <location>
        <begin position="307"/>
        <end position="340"/>
    </location>
</feature>
<evidence type="ECO:0000256" key="1">
    <source>
        <dbReference type="SAM" id="MobiDB-lite"/>
    </source>
</evidence>
<evidence type="ECO:0000313" key="2">
    <source>
        <dbReference type="EMBL" id="KAG7566998.1"/>
    </source>
</evidence>
<dbReference type="Proteomes" id="UP000812966">
    <property type="component" value="Unassembled WGS sequence"/>
</dbReference>
<feature type="region of interest" description="Disordered" evidence="1">
    <location>
        <begin position="192"/>
        <end position="216"/>
    </location>
</feature>
<reference evidence="2" key="1">
    <citation type="submission" date="2020-04" db="EMBL/GenBank/DDBJ databases">
        <title>Analysis of mating type loci in Filobasidium floriforme.</title>
        <authorList>
            <person name="Nowrousian M."/>
        </authorList>
    </citation>
    <scope>NUCLEOTIDE SEQUENCE</scope>
    <source>
        <strain evidence="2">CBS 6242</strain>
    </source>
</reference>
<keyword evidence="3" id="KW-1185">Reference proteome</keyword>